<dbReference type="InterPro" id="IPR004472">
    <property type="entry name" value="DTB_synth_BioD"/>
</dbReference>
<dbReference type="Gene3D" id="3.40.50.300">
    <property type="entry name" value="P-loop containing nucleotide triphosphate hydrolases"/>
    <property type="match status" value="1"/>
</dbReference>
<keyword evidence="3" id="KW-1185">Reference proteome</keyword>
<evidence type="ECO:0000313" key="3">
    <source>
        <dbReference type="Proteomes" id="UP000661077"/>
    </source>
</evidence>
<gene>
    <name evidence="2" type="ORF">JM946_25700</name>
</gene>
<sequence>MTAQLLATLKLRGARVAARKPVQSYAPDDINTDAARLAGASGEDVADICPAHRWYPLALAPPMAAHALGRGPVWMSEIISEVRWPADVDVGFVETAGGVRSPLACDGDSLELLRRLEVDQLLLVADAELGTINSVRLTLAAVGPIPTVVYLNRFDPNNELHELNRRWLIEQDKLTVITNVHALVVAIEDTAKPPGRHHSAARTPAPDCRAR</sequence>
<dbReference type="Pfam" id="PF13500">
    <property type="entry name" value="AAA_26"/>
    <property type="match status" value="1"/>
</dbReference>
<dbReference type="Proteomes" id="UP000661077">
    <property type="component" value="Unassembled WGS sequence"/>
</dbReference>
<dbReference type="PANTHER" id="PTHR43210:SF5">
    <property type="entry name" value="DETHIOBIOTIN SYNTHETASE"/>
    <property type="match status" value="1"/>
</dbReference>
<evidence type="ECO:0000256" key="1">
    <source>
        <dbReference type="ARBA" id="ARBA00022756"/>
    </source>
</evidence>
<dbReference type="SUPFAM" id="SSF52540">
    <property type="entry name" value="P-loop containing nucleoside triphosphate hydrolases"/>
    <property type="match status" value="1"/>
</dbReference>
<proteinExistence type="predicted"/>
<keyword evidence="1" id="KW-0093">Biotin biosynthesis</keyword>
<protein>
    <submittedName>
        <fullName evidence="2">Dethiobiotin synthase</fullName>
    </submittedName>
</protein>
<dbReference type="EMBL" id="JAEVLS010000006">
    <property type="protein sequence ID" value="MBM0108141.1"/>
    <property type="molecule type" value="Genomic_DNA"/>
</dbReference>
<dbReference type="InterPro" id="IPR027417">
    <property type="entry name" value="P-loop_NTPase"/>
</dbReference>
<name>A0ABS1X4J1_9GAMM</name>
<reference evidence="2 3" key="1">
    <citation type="journal article" date="2021" name="Int. J. Syst. Evol. Microbiol.">
        <title>Steroidobacter gossypii sp. nov., isolated from soil of cotton cropping field.</title>
        <authorList>
            <person name="Huang R."/>
            <person name="Yang S."/>
            <person name="Zhen C."/>
            <person name="Liu W."/>
        </authorList>
    </citation>
    <scope>NUCLEOTIDE SEQUENCE [LARGE SCALE GENOMIC DNA]</scope>
    <source>
        <strain evidence="2 3">S1-65</strain>
    </source>
</reference>
<comment type="caution">
    <text evidence="2">The sequence shown here is derived from an EMBL/GenBank/DDBJ whole genome shotgun (WGS) entry which is preliminary data.</text>
</comment>
<dbReference type="PANTHER" id="PTHR43210">
    <property type="entry name" value="DETHIOBIOTIN SYNTHETASE"/>
    <property type="match status" value="1"/>
</dbReference>
<dbReference type="CDD" id="cd03109">
    <property type="entry name" value="DTBS"/>
    <property type="match status" value="1"/>
</dbReference>
<evidence type="ECO:0000313" key="2">
    <source>
        <dbReference type="EMBL" id="MBM0108141.1"/>
    </source>
</evidence>
<organism evidence="2 3">
    <name type="scientific">Steroidobacter gossypii</name>
    <dbReference type="NCBI Taxonomy" id="2805490"/>
    <lineage>
        <taxon>Bacteria</taxon>
        <taxon>Pseudomonadati</taxon>
        <taxon>Pseudomonadota</taxon>
        <taxon>Gammaproteobacteria</taxon>
        <taxon>Steroidobacterales</taxon>
        <taxon>Steroidobacteraceae</taxon>
        <taxon>Steroidobacter</taxon>
    </lineage>
</organism>
<accession>A0ABS1X4J1</accession>